<gene>
    <name evidence="5" type="ORF">SAMN04488056_10392</name>
</gene>
<dbReference type="Gene3D" id="3.40.50.150">
    <property type="entry name" value="Vaccinia Virus protein VP39"/>
    <property type="match status" value="1"/>
</dbReference>
<comment type="similarity">
    <text evidence="2">Belongs to the TlyA family.</text>
</comment>
<dbReference type="AlphaFoldDB" id="A0A1I5E9D3"/>
<dbReference type="SUPFAM" id="SSF53335">
    <property type="entry name" value="S-adenosyl-L-methionine-dependent methyltransferases"/>
    <property type="match status" value="1"/>
</dbReference>
<name>A0A1I5E9D3_9HYPH</name>
<sequence>MEKLRLDQALVERGLCASRARARDAIKRGFTQVDGKPATKASQMVGPQVALSINDPAAGYVSRAALKLIGGLDHFGFDPKGRVAVDIGASTGGFCQVLLERGAAAVYGIDVGHDQMHPSLLDNPKLHSLEGVNARHLDRTHVPDPFSALVSDVSFISLRLALPAALEMAEPGAFAVLLVKPQFEVGKKGIGKGGLVRDPAEGERTAQDIARWLSGDEDPACHGWQIRELIPSPILGGDGNKEYLLGAFKDG</sequence>
<dbReference type="Pfam" id="PF01728">
    <property type="entry name" value="FtsJ"/>
    <property type="match status" value="1"/>
</dbReference>
<dbReference type="PANTHER" id="PTHR32319:SF0">
    <property type="entry name" value="BACTERIAL HEMOLYSIN-LIKE PROTEIN"/>
    <property type="match status" value="1"/>
</dbReference>
<dbReference type="GO" id="GO:0008168">
    <property type="term" value="F:methyltransferase activity"/>
    <property type="evidence" value="ECO:0007669"/>
    <property type="project" value="UniProtKB-KW"/>
</dbReference>
<evidence type="ECO:0000259" key="4">
    <source>
        <dbReference type="SMART" id="SM00363"/>
    </source>
</evidence>
<dbReference type="SMART" id="SM00363">
    <property type="entry name" value="S4"/>
    <property type="match status" value="1"/>
</dbReference>
<keyword evidence="6" id="KW-1185">Reference proteome</keyword>
<dbReference type="InterPro" id="IPR002877">
    <property type="entry name" value="RNA_MeTrfase_FtsJ_dom"/>
</dbReference>
<dbReference type="CDD" id="cd02440">
    <property type="entry name" value="AdoMet_MTases"/>
    <property type="match status" value="1"/>
</dbReference>
<evidence type="ECO:0000256" key="1">
    <source>
        <dbReference type="ARBA" id="ARBA00022884"/>
    </source>
</evidence>
<proteinExistence type="inferred from homology"/>
<keyword evidence="5" id="KW-0808">Transferase</keyword>
<dbReference type="GO" id="GO:0003723">
    <property type="term" value="F:RNA binding"/>
    <property type="evidence" value="ECO:0007669"/>
    <property type="project" value="UniProtKB-KW"/>
</dbReference>
<keyword evidence="1 3" id="KW-0694">RNA-binding</keyword>
<reference evidence="5 6" key="1">
    <citation type="submission" date="2016-10" db="EMBL/GenBank/DDBJ databases">
        <authorList>
            <person name="de Groot N.N."/>
        </authorList>
    </citation>
    <scope>NUCLEOTIDE SEQUENCE [LARGE SCALE GENOMIC DNA]</scope>
    <source>
        <strain evidence="5 6">CGMCC 1.9157</strain>
    </source>
</reference>
<dbReference type="InterPro" id="IPR047048">
    <property type="entry name" value="TlyA"/>
</dbReference>
<evidence type="ECO:0000313" key="6">
    <source>
        <dbReference type="Proteomes" id="UP000199236"/>
    </source>
</evidence>
<dbReference type="InterPro" id="IPR036986">
    <property type="entry name" value="S4_RNA-bd_sf"/>
</dbReference>
<dbReference type="SUPFAM" id="SSF55174">
    <property type="entry name" value="Alpha-L RNA-binding motif"/>
    <property type="match status" value="1"/>
</dbReference>
<dbReference type="InterPro" id="IPR002942">
    <property type="entry name" value="S4_RNA-bd"/>
</dbReference>
<dbReference type="Gene3D" id="3.10.290.10">
    <property type="entry name" value="RNA-binding S4 domain"/>
    <property type="match status" value="1"/>
</dbReference>
<dbReference type="InterPro" id="IPR004538">
    <property type="entry name" value="Hemolysin_A/TlyA"/>
</dbReference>
<feature type="domain" description="RNA-binding S4" evidence="4">
    <location>
        <begin position="4"/>
        <end position="69"/>
    </location>
</feature>
<evidence type="ECO:0000256" key="3">
    <source>
        <dbReference type="PROSITE-ProRule" id="PRU00182"/>
    </source>
</evidence>
<evidence type="ECO:0000313" key="5">
    <source>
        <dbReference type="EMBL" id="SFO08218.1"/>
    </source>
</evidence>
<dbReference type="STRING" id="655353.SAMN04488056_10392"/>
<dbReference type="InterPro" id="IPR029063">
    <property type="entry name" value="SAM-dependent_MTases_sf"/>
</dbReference>
<dbReference type="CDD" id="cd00165">
    <property type="entry name" value="S4"/>
    <property type="match status" value="1"/>
</dbReference>
<dbReference type="Pfam" id="PF01479">
    <property type="entry name" value="S4"/>
    <property type="match status" value="1"/>
</dbReference>
<dbReference type="PIRSF" id="PIRSF005578">
    <property type="entry name" value="TlyA"/>
    <property type="match status" value="1"/>
</dbReference>
<keyword evidence="5" id="KW-0489">Methyltransferase</keyword>
<organism evidence="5 6">
    <name type="scientific">Cohaesibacter marisflavi</name>
    <dbReference type="NCBI Taxonomy" id="655353"/>
    <lineage>
        <taxon>Bacteria</taxon>
        <taxon>Pseudomonadati</taxon>
        <taxon>Pseudomonadota</taxon>
        <taxon>Alphaproteobacteria</taxon>
        <taxon>Hyphomicrobiales</taxon>
        <taxon>Cohaesibacteraceae</taxon>
    </lineage>
</organism>
<dbReference type="Proteomes" id="UP000199236">
    <property type="component" value="Unassembled WGS sequence"/>
</dbReference>
<accession>A0A1I5E9D3</accession>
<protein>
    <submittedName>
        <fullName evidence="5">23S rRNA (Cytidine1920-2'-O)/16S rRNA (Cytidine1409-2'-O)-methyltransferase</fullName>
    </submittedName>
</protein>
<evidence type="ECO:0000256" key="2">
    <source>
        <dbReference type="ARBA" id="ARBA00029460"/>
    </source>
</evidence>
<dbReference type="PANTHER" id="PTHR32319">
    <property type="entry name" value="BACTERIAL HEMOLYSIN-LIKE PROTEIN"/>
    <property type="match status" value="1"/>
</dbReference>
<dbReference type="EMBL" id="FOVR01000003">
    <property type="protein sequence ID" value="SFO08218.1"/>
    <property type="molecule type" value="Genomic_DNA"/>
</dbReference>
<dbReference type="OrthoDB" id="9784736at2"/>
<dbReference type="GO" id="GO:0032259">
    <property type="term" value="P:methylation"/>
    <property type="evidence" value="ECO:0007669"/>
    <property type="project" value="UniProtKB-KW"/>
</dbReference>
<dbReference type="PROSITE" id="PS50889">
    <property type="entry name" value="S4"/>
    <property type="match status" value="1"/>
</dbReference>